<dbReference type="RefSeq" id="WP_216129090.1">
    <property type="nucleotide sequence ID" value="NZ_CP064782.1"/>
</dbReference>
<dbReference type="InterPro" id="IPR020013">
    <property type="entry name" value="Flagellar_FlgE/F/G"/>
</dbReference>
<dbReference type="InterPro" id="IPR001444">
    <property type="entry name" value="Flag_bb_rod_N"/>
</dbReference>
<name>A0A975SLA9_9RHOO</name>
<dbReference type="KEGG" id="aiq:Azoinq_11120"/>
<organism evidence="10 11">
    <name type="scientific">Azospira inquinata</name>
    <dbReference type="NCBI Taxonomy" id="2785627"/>
    <lineage>
        <taxon>Bacteria</taxon>
        <taxon>Pseudomonadati</taxon>
        <taxon>Pseudomonadota</taxon>
        <taxon>Betaproteobacteria</taxon>
        <taxon>Rhodocyclales</taxon>
        <taxon>Rhodocyclaceae</taxon>
        <taxon>Azospira</taxon>
    </lineage>
</organism>
<keyword evidence="10" id="KW-0282">Flagellum</keyword>
<dbReference type="PANTHER" id="PTHR30435:SF1">
    <property type="entry name" value="FLAGELLAR HOOK PROTEIN FLGE"/>
    <property type="match status" value="1"/>
</dbReference>
<proteinExistence type="inferred from homology"/>
<feature type="domain" description="Flagellar basal body rod protein N-terminal" evidence="6">
    <location>
        <begin position="6"/>
        <end position="33"/>
    </location>
</feature>
<dbReference type="AlphaFoldDB" id="A0A975SLA9"/>
<evidence type="ECO:0000256" key="3">
    <source>
        <dbReference type="ARBA" id="ARBA00019015"/>
    </source>
</evidence>
<dbReference type="Pfam" id="PF00460">
    <property type="entry name" value="Flg_bb_rod"/>
    <property type="match status" value="1"/>
</dbReference>
<dbReference type="Pfam" id="PF22692">
    <property type="entry name" value="LlgE_F_G_D1"/>
    <property type="match status" value="1"/>
</dbReference>
<keyword evidence="10" id="KW-0969">Cilium</keyword>
<dbReference type="GO" id="GO:0005829">
    <property type="term" value="C:cytosol"/>
    <property type="evidence" value="ECO:0007669"/>
    <property type="project" value="TreeGrafter"/>
</dbReference>
<evidence type="ECO:0000256" key="1">
    <source>
        <dbReference type="ARBA" id="ARBA00004117"/>
    </source>
</evidence>
<feature type="domain" description="Flagellar basal-body/hook protein C-terminal" evidence="7">
    <location>
        <begin position="404"/>
        <end position="449"/>
    </location>
</feature>
<sequence>MAFQQGLSGLNASSKALDVISNNVANSSTVGYKTSDAHFADMYASALSGAGASQIGIGTSISAIMQQYTQGNISTTNNPLDIAINGNGFYRLSTNGSITYTRNGQFHEDKNGYIINDQGARLTGYKADATGLIVPSTPTDLQVNTSDIAPVETGTSVGGDYTGLKAVLNLDSRKTSPTGYVNAGNAWTAGPATGTWNPLANTYNYSTSLDIYDSLGNSHNLTMYFVKNTTSGQWEVHANVDGTTDKHVTFTNSAGTAVNPPVLQFDTNGALSSTTSTFNIKVDLNGVETDLGATNGANSPIGGATGFKMDFSGTTQYGSAFSNTTLKQDGYTSGRLTGLSVSTDGILQGRYSNGQTKNMGQIVLANFPNNNGLTSLGGNQWAETSTSGQPTLGTPNTGSLGTLQSNAVEESNVDLTAELVDMITQQRNYQANSQSIKTQDQIMNTLVNLR</sequence>
<dbReference type="NCBIfam" id="TIGR03506">
    <property type="entry name" value="FlgEFG_subfam"/>
    <property type="match status" value="1"/>
</dbReference>
<comment type="subcellular location">
    <subcellularLocation>
        <location evidence="1 5">Bacterial flagellum basal body</location>
    </subcellularLocation>
</comment>
<evidence type="ECO:0000259" key="7">
    <source>
        <dbReference type="Pfam" id="PF06429"/>
    </source>
</evidence>
<dbReference type="GO" id="GO:0009424">
    <property type="term" value="C:bacterial-type flagellum hook"/>
    <property type="evidence" value="ECO:0007669"/>
    <property type="project" value="TreeGrafter"/>
</dbReference>
<dbReference type="InterPro" id="IPR019776">
    <property type="entry name" value="Flagellar_basal_body_rod_CS"/>
</dbReference>
<accession>A0A975SLA9</accession>
<keyword evidence="10" id="KW-0966">Cell projection</keyword>
<dbReference type="GO" id="GO:0071978">
    <property type="term" value="P:bacterial-type flagellum-dependent swarming motility"/>
    <property type="evidence" value="ECO:0007669"/>
    <property type="project" value="TreeGrafter"/>
</dbReference>
<protein>
    <recommendedName>
        <fullName evidence="3 5">Flagellar hook protein FlgE</fullName>
    </recommendedName>
</protein>
<comment type="similarity">
    <text evidence="2 5">Belongs to the flagella basal body rod proteins family.</text>
</comment>
<evidence type="ECO:0000256" key="2">
    <source>
        <dbReference type="ARBA" id="ARBA00009677"/>
    </source>
</evidence>
<comment type="function">
    <text evidence="5">A flexible structure which links the flagellar filament to the drive apparatus in the basal body.</text>
</comment>
<gene>
    <name evidence="10" type="primary">flgE</name>
    <name evidence="10" type="ORF">Azoinq_11120</name>
</gene>
<dbReference type="Pfam" id="PF06429">
    <property type="entry name" value="Flg_bbr_C"/>
    <property type="match status" value="1"/>
</dbReference>
<dbReference type="GO" id="GO:0009425">
    <property type="term" value="C:bacterial-type flagellum basal body"/>
    <property type="evidence" value="ECO:0007669"/>
    <property type="project" value="UniProtKB-SubCell"/>
</dbReference>
<dbReference type="Proteomes" id="UP000683428">
    <property type="component" value="Chromosome"/>
</dbReference>
<evidence type="ECO:0000313" key="11">
    <source>
        <dbReference type="Proteomes" id="UP000683428"/>
    </source>
</evidence>
<evidence type="ECO:0000259" key="8">
    <source>
        <dbReference type="Pfam" id="PF07559"/>
    </source>
</evidence>
<evidence type="ECO:0000259" key="6">
    <source>
        <dbReference type="Pfam" id="PF00460"/>
    </source>
</evidence>
<dbReference type="EMBL" id="CP064782">
    <property type="protein sequence ID" value="QWT48402.1"/>
    <property type="molecule type" value="Genomic_DNA"/>
</dbReference>
<dbReference type="PROSITE" id="PS00588">
    <property type="entry name" value="FLAGELLA_BB_ROD"/>
    <property type="match status" value="1"/>
</dbReference>
<keyword evidence="4 5" id="KW-0975">Bacterial flagellum</keyword>
<dbReference type="PANTHER" id="PTHR30435">
    <property type="entry name" value="FLAGELLAR PROTEIN"/>
    <property type="match status" value="1"/>
</dbReference>
<dbReference type="NCBIfam" id="NF004238">
    <property type="entry name" value="PRK05682.1-1"/>
    <property type="match status" value="1"/>
</dbReference>
<evidence type="ECO:0000259" key="9">
    <source>
        <dbReference type="Pfam" id="PF22692"/>
    </source>
</evidence>
<evidence type="ECO:0000313" key="10">
    <source>
        <dbReference type="EMBL" id="QWT48402.1"/>
    </source>
</evidence>
<keyword evidence="11" id="KW-1185">Reference proteome</keyword>
<feature type="domain" description="Flagellar hook protein FlgE D2" evidence="8">
    <location>
        <begin position="195"/>
        <end position="331"/>
    </location>
</feature>
<dbReference type="Pfam" id="PF07559">
    <property type="entry name" value="FlgE_D2"/>
    <property type="match status" value="1"/>
</dbReference>
<dbReference type="InterPro" id="IPR011491">
    <property type="entry name" value="FlgE_D2"/>
</dbReference>
<dbReference type="InterPro" id="IPR010930">
    <property type="entry name" value="Flg_bb/hook_C_dom"/>
</dbReference>
<evidence type="ECO:0000256" key="5">
    <source>
        <dbReference type="RuleBase" id="RU362116"/>
    </source>
</evidence>
<feature type="domain" description="Flagellar hook protein FlgE/F/G-like D1" evidence="9">
    <location>
        <begin position="83"/>
        <end position="145"/>
    </location>
</feature>
<dbReference type="InterPro" id="IPR053967">
    <property type="entry name" value="LlgE_F_G-like_D1"/>
</dbReference>
<reference evidence="10" key="1">
    <citation type="submission" date="2020-11" db="EMBL/GenBank/DDBJ databases">
        <title>Azospira inquinata sp. nov.</title>
        <authorList>
            <person name="Moe W.M."/>
            <person name="Mikes M.C."/>
        </authorList>
    </citation>
    <scope>NUCLEOTIDE SEQUENCE</scope>
    <source>
        <strain evidence="10">Azo-3</strain>
    </source>
</reference>
<evidence type="ECO:0000256" key="4">
    <source>
        <dbReference type="ARBA" id="ARBA00023143"/>
    </source>
</evidence>